<feature type="transmembrane region" description="Helical" evidence="1">
    <location>
        <begin position="69"/>
        <end position="91"/>
    </location>
</feature>
<name>A0A166UC41_9AGAM</name>
<feature type="transmembrane region" description="Helical" evidence="1">
    <location>
        <begin position="136"/>
        <end position="157"/>
    </location>
</feature>
<keyword evidence="1" id="KW-0812">Transmembrane</keyword>
<reference evidence="2 3" key="1">
    <citation type="journal article" date="2016" name="Mol. Biol. Evol.">
        <title>Comparative Genomics of Early-Diverging Mushroom-Forming Fungi Provides Insights into the Origins of Lignocellulose Decay Capabilities.</title>
        <authorList>
            <person name="Nagy L.G."/>
            <person name="Riley R."/>
            <person name="Tritt A."/>
            <person name="Adam C."/>
            <person name="Daum C."/>
            <person name="Floudas D."/>
            <person name="Sun H."/>
            <person name="Yadav J.S."/>
            <person name="Pangilinan J."/>
            <person name="Larsson K.H."/>
            <person name="Matsuura K."/>
            <person name="Barry K."/>
            <person name="Labutti K."/>
            <person name="Kuo R."/>
            <person name="Ohm R.A."/>
            <person name="Bhattacharya S.S."/>
            <person name="Shirouzu T."/>
            <person name="Yoshinaga Y."/>
            <person name="Martin F.M."/>
            <person name="Grigoriev I.V."/>
            <person name="Hibbett D.S."/>
        </authorList>
    </citation>
    <scope>NUCLEOTIDE SEQUENCE [LARGE SCALE GENOMIC DNA]</scope>
    <source>
        <strain evidence="2 3">CBS 109695</strain>
    </source>
</reference>
<dbReference type="AlphaFoldDB" id="A0A166UC41"/>
<organism evidence="2 3">
    <name type="scientific">Athelia psychrophila</name>
    <dbReference type="NCBI Taxonomy" id="1759441"/>
    <lineage>
        <taxon>Eukaryota</taxon>
        <taxon>Fungi</taxon>
        <taxon>Dikarya</taxon>
        <taxon>Basidiomycota</taxon>
        <taxon>Agaricomycotina</taxon>
        <taxon>Agaricomycetes</taxon>
        <taxon>Agaricomycetidae</taxon>
        <taxon>Atheliales</taxon>
        <taxon>Atheliaceae</taxon>
        <taxon>Athelia</taxon>
    </lineage>
</organism>
<sequence>MSPTAPATLVALSLVKEWLAIDYLNAATFTASRPSSHVLIYVLTAQQVVAWDLLLCFAEDLDIAVVSRLSASMLAYFLARFGALLLTALALVAQHTPIANCKLFMYLTEITSIIATSAISWLFLSRVRAVYENSKSITLFFGIFWLAIPATGALITFSTRSSHMGSDRCAFSVGKFVAFSCMWVIAAYDTSVFVAITSRIISHSRHQTNHVRKPSNWQFFRGAGLPRIYRDLLKAGQLYYFVTIGVTLMGACAAVLPISFAYRVGLSEPSIAIESIMACRVFRRIALDSRKSEEGPPENIVLTTMLPSDEASWAFETSLRP</sequence>
<gene>
    <name evidence="2" type="ORF">FIBSPDRAFT_945064</name>
</gene>
<evidence type="ECO:0000313" key="2">
    <source>
        <dbReference type="EMBL" id="KZP31544.1"/>
    </source>
</evidence>
<keyword evidence="3" id="KW-1185">Reference proteome</keyword>
<proteinExistence type="predicted"/>
<keyword evidence="1" id="KW-1133">Transmembrane helix</keyword>
<feature type="transmembrane region" description="Helical" evidence="1">
    <location>
        <begin position="177"/>
        <end position="196"/>
    </location>
</feature>
<keyword evidence="1" id="KW-0472">Membrane</keyword>
<dbReference type="OrthoDB" id="3038990at2759"/>
<evidence type="ECO:0000256" key="1">
    <source>
        <dbReference type="SAM" id="Phobius"/>
    </source>
</evidence>
<protein>
    <submittedName>
        <fullName evidence="2">Uncharacterized protein</fullName>
    </submittedName>
</protein>
<dbReference type="STRING" id="436010.A0A166UC41"/>
<dbReference type="Proteomes" id="UP000076532">
    <property type="component" value="Unassembled WGS sequence"/>
</dbReference>
<accession>A0A166UC41</accession>
<feature type="transmembrane region" description="Helical" evidence="1">
    <location>
        <begin position="238"/>
        <end position="262"/>
    </location>
</feature>
<dbReference type="EMBL" id="KV417489">
    <property type="protein sequence ID" value="KZP31544.1"/>
    <property type="molecule type" value="Genomic_DNA"/>
</dbReference>
<feature type="transmembrane region" description="Helical" evidence="1">
    <location>
        <begin position="103"/>
        <end position="124"/>
    </location>
</feature>
<evidence type="ECO:0000313" key="3">
    <source>
        <dbReference type="Proteomes" id="UP000076532"/>
    </source>
</evidence>